<feature type="chain" id="PRO_5040982286" description="Mannosylglycerate hydrolase MGH1-like glycoside hydrolase domain-containing protein" evidence="1">
    <location>
        <begin position="33"/>
        <end position="730"/>
    </location>
</feature>
<accession>A0A9X2U3Y2</accession>
<feature type="domain" description="Mannosylglycerate hydrolase MGH1-like glycoside hydrolase" evidence="2">
    <location>
        <begin position="391"/>
        <end position="709"/>
    </location>
</feature>
<dbReference type="GO" id="GO:0004555">
    <property type="term" value="F:alpha,alpha-trehalase activity"/>
    <property type="evidence" value="ECO:0007669"/>
    <property type="project" value="InterPro"/>
</dbReference>
<evidence type="ECO:0000313" key="3">
    <source>
        <dbReference type="EMBL" id="MCS3866158.1"/>
    </source>
</evidence>
<dbReference type="Pfam" id="PF22422">
    <property type="entry name" value="MGH1-like_GH"/>
    <property type="match status" value="1"/>
</dbReference>
<dbReference type="PANTHER" id="PTHR23403">
    <property type="entry name" value="TREHALASE"/>
    <property type="match status" value="1"/>
</dbReference>
<sequence>MQRYSVPAVRLSSCLAGVVLSLLLLVDASAWAQEVTGEDVPPPLPDGIFEQATGPYLSNLSATDEDALFTTYAAPLRRSEYIVDEGYQFKFYEAKKGLRFVSDYGGDYGVAFRRGNDGRYRPADFSGKPVVTLSYSDMVGFRYRPYEHVQVESFFQVYSSRQALQHLSITNTGSETISLRVMPYLQRSTPFSQVVSDADRRYVTFRHRQEPDGWTKRKSSVPHVTERQNVFRISEPAEAIAHYQQGVESALQKVFSVKEPEHTSQSDSARVVALHTALRLPPGATKQLRIVRGVAGANSDQPLRSTNQDLMAYDVSQAIRSNEALYRSVPRFDFEDDDRRLMYWSAFNLLRQNMLPPEGKTSYNYYVYSREPTWGWGHAGQVFHESLSMLAYVSLDAQSALNSQRVYMERQWQNGYVEYRAGPYLDATNFTRGSFTSSAPWYSYENWKLYQSTGNRTFLRDAYQSGKNFYTWWINNRDQDDDGLVEWGGHAVLESVRDANVALWHDVGWPSNFEAPELNSMLVKEARALAKMAKALGDSTGAKRWRREAQTRTEAIQETFWDSETGFFYYVDRDDHNFSYDEKNDLKRREITGFIPLWAGTATDAQAERLVEEHLTDSTEFWRPYGVPSLSASDSYYDPQGYWNGPVWVEWQFLLVRGLQNYGYHAEADELADRVFENVIHHLKTSHTFWEFYSPDAHWAGHHQTYIWTGLVARMLMDLRQARSVPESAP</sequence>
<evidence type="ECO:0000313" key="4">
    <source>
        <dbReference type="Proteomes" id="UP001155034"/>
    </source>
</evidence>
<dbReference type="Proteomes" id="UP001155034">
    <property type="component" value="Unassembled WGS sequence"/>
</dbReference>
<dbReference type="EMBL" id="JANTYZ010000009">
    <property type="protein sequence ID" value="MCS3866158.1"/>
    <property type="molecule type" value="Genomic_DNA"/>
</dbReference>
<dbReference type="Gene3D" id="1.50.10.10">
    <property type="match status" value="1"/>
</dbReference>
<dbReference type="RefSeq" id="WP_259083917.1">
    <property type="nucleotide sequence ID" value="NZ_JANTZD010000009.1"/>
</dbReference>
<dbReference type="InterPro" id="IPR008928">
    <property type="entry name" value="6-hairpin_glycosidase_sf"/>
</dbReference>
<dbReference type="InterPro" id="IPR054491">
    <property type="entry name" value="MGH1-like_GH"/>
</dbReference>
<comment type="caution">
    <text evidence="3">The sequence shown here is derived from an EMBL/GenBank/DDBJ whole genome shotgun (WGS) entry which is preliminary data.</text>
</comment>
<name>A0A9X2U3Y2_9BACT</name>
<proteinExistence type="predicted"/>
<feature type="signal peptide" evidence="1">
    <location>
        <begin position="1"/>
        <end position="32"/>
    </location>
</feature>
<organism evidence="3 4">
    <name type="scientific">Salinibacter ruber</name>
    <dbReference type="NCBI Taxonomy" id="146919"/>
    <lineage>
        <taxon>Bacteria</taxon>
        <taxon>Pseudomonadati</taxon>
        <taxon>Rhodothermota</taxon>
        <taxon>Rhodothermia</taxon>
        <taxon>Rhodothermales</taxon>
        <taxon>Salinibacteraceae</taxon>
        <taxon>Salinibacter</taxon>
    </lineage>
</organism>
<evidence type="ECO:0000256" key="1">
    <source>
        <dbReference type="SAM" id="SignalP"/>
    </source>
</evidence>
<dbReference type="InterPro" id="IPR012341">
    <property type="entry name" value="6hp_glycosidase-like_sf"/>
</dbReference>
<dbReference type="SUPFAM" id="SSF48208">
    <property type="entry name" value="Six-hairpin glycosidases"/>
    <property type="match status" value="1"/>
</dbReference>
<reference evidence="3" key="1">
    <citation type="submission" date="2022-08" db="EMBL/GenBank/DDBJ databases">
        <title>Genomic Encyclopedia of Type Strains, Phase V (KMG-V): Genome sequencing to study the core and pangenomes of soil and plant-associated prokaryotes.</title>
        <authorList>
            <person name="Whitman W."/>
        </authorList>
    </citation>
    <scope>NUCLEOTIDE SEQUENCE</scope>
    <source>
        <strain evidence="3">SP2016B</strain>
    </source>
</reference>
<gene>
    <name evidence="3" type="ORF">GGP82_002729</name>
</gene>
<dbReference type="InterPro" id="IPR001661">
    <property type="entry name" value="Glyco_hydro_37"/>
</dbReference>
<keyword evidence="1" id="KW-0732">Signal</keyword>
<dbReference type="PANTHER" id="PTHR23403:SF1">
    <property type="entry name" value="TREHALASE"/>
    <property type="match status" value="1"/>
</dbReference>
<dbReference type="AlphaFoldDB" id="A0A9X2U3Y2"/>
<protein>
    <recommendedName>
        <fullName evidence="2">Mannosylglycerate hydrolase MGH1-like glycoside hydrolase domain-containing protein</fullName>
    </recommendedName>
</protein>
<dbReference type="GO" id="GO:0005993">
    <property type="term" value="P:trehalose catabolic process"/>
    <property type="evidence" value="ECO:0007669"/>
    <property type="project" value="TreeGrafter"/>
</dbReference>
<evidence type="ECO:0000259" key="2">
    <source>
        <dbReference type="Pfam" id="PF22422"/>
    </source>
</evidence>